<dbReference type="InterPro" id="IPR046357">
    <property type="entry name" value="PPIase_dom_sf"/>
</dbReference>
<dbReference type="Proteomes" id="UP001363151">
    <property type="component" value="Unassembled WGS sequence"/>
</dbReference>
<dbReference type="PANTHER" id="PTHR10516:SF443">
    <property type="entry name" value="FK506-BINDING PROTEIN 59-RELATED"/>
    <property type="match status" value="1"/>
</dbReference>
<name>A0ABR1FH32_AURAN</name>
<dbReference type="GO" id="GO:0003755">
    <property type="term" value="F:peptidyl-prolyl cis-trans isomerase activity"/>
    <property type="evidence" value="ECO:0007669"/>
    <property type="project" value="UniProtKB-KW"/>
</dbReference>
<protein>
    <submittedName>
        <fullName evidence="1">Peptidyl-prolyl cis-trans isomerase</fullName>
    </submittedName>
</protein>
<gene>
    <name evidence="1" type="ORF">SO694_00078065</name>
</gene>
<comment type="caution">
    <text evidence="1">The sequence shown here is derived from an EMBL/GenBank/DDBJ whole genome shotgun (WGS) entry which is preliminary data.</text>
</comment>
<dbReference type="PANTHER" id="PTHR10516">
    <property type="entry name" value="PEPTIDYL-PROLYL CIS-TRANS ISOMERASE"/>
    <property type="match status" value="1"/>
</dbReference>
<evidence type="ECO:0000313" key="2">
    <source>
        <dbReference type="Proteomes" id="UP001363151"/>
    </source>
</evidence>
<dbReference type="Pfam" id="PF00254">
    <property type="entry name" value="FKBP_C"/>
    <property type="match status" value="1"/>
</dbReference>
<accession>A0ABR1FH32</accession>
<dbReference type="InterPro" id="IPR050689">
    <property type="entry name" value="FKBP-type_PPIase"/>
</dbReference>
<reference evidence="1 2" key="1">
    <citation type="submission" date="2024-03" db="EMBL/GenBank/DDBJ databases">
        <title>Aureococcus anophagefferens CCMP1851 and Kratosvirus quantuckense: Draft genome of a second virus-susceptible host strain in the model system.</title>
        <authorList>
            <person name="Chase E."/>
            <person name="Truchon A.R."/>
            <person name="Schepens W."/>
            <person name="Wilhelm S.W."/>
        </authorList>
    </citation>
    <scope>NUCLEOTIDE SEQUENCE [LARGE SCALE GENOMIC DNA]</scope>
    <source>
        <strain evidence="1 2">CCMP1851</strain>
    </source>
</reference>
<organism evidence="1 2">
    <name type="scientific">Aureococcus anophagefferens</name>
    <name type="common">Harmful bloom alga</name>
    <dbReference type="NCBI Taxonomy" id="44056"/>
    <lineage>
        <taxon>Eukaryota</taxon>
        <taxon>Sar</taxon>
        <taxon>Stramenopiles</taxon>
        <taxon>Ochrophyta</taxon>
        <taxon>Pelagophyceae</taxon>
        <taxon>Pelagomonadales</taxon>
        <taxon>Pelagomonadaceae</taxon>
        <taxon>Aureococcus</taxon>
    </lineage>
</organism>
<dbReference type="PROSITE" id="PS50059">
    <property type="entry name" value="FKBP_PPIASE"/>
    <property type="match status" value="1"/>
</dbReference>
<dbReference type="SUPFAM" id="SSF54534">
    <property type="entry name" value="FKBP-like"/>
    <property type="match status" value="1"/>
</dbReference>
<dbReference type="KEGG" id="aaf:AURANDRAFT_23305"/>
<evidence type="ECO:0000313" key="1">
    <source>
        <dbReference type="EMBL" id="KAK7230659.1"/>
    </source>
</evidence>
<proteinExistence type="predicted"/>
<keyword evidence="2" id="KW-1185">Reference proteome</keyword>
<dbReference type="GO" id="GO:0005737">
    <property type="term" value="C:cytoplasm"/>
    <property type="evidence" value="ECO:0007669"/>
    <property type="project" value="TreeGrafter"/>
</dbReference>
<keyword evidence="1" id="KW-0413">Isomerase</keyword>
<dbReference type="InterPro" id="IPR001179">
    <property type="entry name" value="PPIase_FKBP_dom"/>
</dbReference>
<dbReference type="Gene3D" id="3.10.50.40">
    <property type="match status" value="1"/>
</dbReference>
<dbReference type="EMBL" id="JBBJCI010000426">
    <property type="protein sequence ID" value="KAK7230659.1"/>
    <property type="molecule type" value="Genomic_DNA"/>
</dbReference>
<sequence length="147" mass="16053">MPDEGTDADAIDPATKWWNRPIKPETGIGTHTLDVEILVAGDGYRFPKPGNVVAVQYVGYLPSGKVFDSTYRRGAAPAPKRDRTPFKFKLGQNQVIEGLDTAISQLSAGERAKIRVGSERAFGKKGFPYLVPPSTPLVFDLEYLGSE</sequence>